<name>A0ABP9QA67_9RHOO</name>
<evidence type="ECO:0000256" key="1">
    <source>
        <dbReference type="ARBA" id="ARBA00008987"/>
    </source>
</evidence>
<comment type="caution">
    <text evidence="8">The sequence shown here is derived from an EMBL/GenBank/DDBJ whole genome shotgun (WGS) entry which is preliminary data.</text>
</comment>
<evidence type="ECO:0000256" key="4">
    <source>
        <dbReference type="ARBA" id="ARBA00023157"/>
    </source>
</evidence>
<evidence type="ECO:0000256" key="3">
    <source>
        <dbReference type="ARBA" id="ARBA00022982"/>
    </source>
</evidence>
<dbReference type="PROSITE" id="PS51352">
    <property type="entry name" value="THIOREDOXIN_2"/>
    <property type="match status" value="1"/>
</dbReference>
<protein>
    <recommendedName>
        <fullName evidence="6">Thioredoxin</fullName>
    </recommendedName>
</protein>
<dbReference type="PRINTS" id="PR00421">
    <property type="entry name" value="THIOREDOXIN"/>
</dbReference>
<dbReference type="EMBL" id="BAABLD010000002">
    <property type="protein sequence ID" value="GAA5159240.1"/>
    <property type="molecule type" value="Genomic_DNA"/>
</dbReference>
<comment type="similarity">
    <text evidence="1">Belongs to the thioredoxin family.</text>
</comment>
<dbReference type="PROSITE" id="PS00194">
    <property type="entry name" value="THIOREDOXIN_1"/>
    <property type="match status" value="1"/>
</dbReference>
<dbReference type="PANTHER" id="PTHR45663">
    <property type="entry name" value="GEO12009P1"/>
    <property type="match status" value="1"/>
</dbReference>
<dbReference type="InterPro" id="IPR013766">
    <property type="entry name" value="Thioredoxin_domain"/>
</dbReference>
<dbReference type="Pfam" id="PF00085">
    <property type="entry name" value="Thioredoxin"/>
    <property type="match status" value="1"/>
</dbReference>
<dbReference type="Gene3D" id="3.40.30.10">
    <property type="entry name" value="Glutaredoxin"/>
    <property type="match status" value="1"/>
</dbReference>
<proteinExistence type="inferred from homology"/>
<sequence>MGLPQQSTETIMATIEITEENFNTTVETNPIVILDFWAEWCGPCRGFAPVFEAASDKHTDVVFGKIDTEAQRDLAGAFDIRSIPTLMVIRDGIMVFRESGALPAGALEQLITQIKGLDMDEVRAQIKAAEAAGNEP</sequence>
<dbReference type="Proteomes" id="UP001500547">
    <property type="component" value="Unassembled WGS sequence"/>
</dbReference>
<gene>
    <name evidence="8" type="primary">trxA_2</name>
    <name evidence="8" type="ORF">GCM10025770_05140</name>
</gene>
<organism evidence="8 9">
    <name type="scientific">Viridibacterium curvum</name>
    <dbReference type="NCBI Taxonomy" id="1101404"/>
    <lineage>
        <taxon>Bacteria</taxon>
        <taxon>Pseudomonadati</taxon>
        <taxon>Pseudomonadota</taxon>
        <taxon>Betaproteobacteria</taxon>
        <taxon>Rhodocyclales</taxon>
        <taxon>Rhodocyclaceae</taxon>
        <taxon>Viridibacterium</taxon>
    </lineage>
</organism>
<dbReference type="InterPro" id="IPR005746">
    <property type="entry name" value="Thioredoxin"/>
</dbReference>
<dbReference type="CDD" id="cd02947">
    <property type="entry name" value="TRX_family"/>
    <property type="match status" value="1"/>
</dbReference>
<dbReference type="PANTHER" id="PTHR45663:SF40">
    <property type="entry name" value="THIOREDOXIN 2"/>
    <property type="match status" value="1"/>
</dbReference>
<feature type="domain" description="Thioredoxin" evidence="7">
    <location>
        <begin position="1"/>
        <end position="116"/>
    </location>
</feature>
<accession>A0ABP9QA67</accession>
<keyword evidence="4" id="KW-1015">Disulfide bond</keyword>
<dbReference type="InterPro" id="IPR036249">
    <property type="entry name" value="Thioredoxin-like_sf"/>
</dbReference>
<evidence type="ECO:0000313" key="8">
    <source>
        <dbReference type="EMBL" id="GAA5159240.1"/>
    </source>
</evidence>
<evidence type="ECO:0000256" key="2">
    <source>
        <dbReference type="ARBA" id="ARBA00022448"/>
    </source>
</evidence>
<keyword evidence="2" id="KW-0813">Transport</keyword>
<keyword evidence="5" id="KW-0676">Redox-active center</keyword>
<evidence type="ECO:0000256" key="6">
    <source>
        <dbReference type="NCBIfam" id="TIGR01068"/>
    </source>
</evidence>
<keyword evidence="3" id="KW-0249">Electron transport</keyword>
<keyword evidence="9" id="KW-1185">Reference proteome</keyword>
<evidence type="ECO:0000259" key="7">
    <source>
        <dbReference type="PROSITE" id="PS51352"/>
    </source>
</evidence>
<dbReference type="InterPro" id="IPR017937">
    <property type="entry name" value="Thioredoxin_CS"/>
</dbReference>
<dbReference type="NCBIfam" id="TIGR01068">
    <property type="entry name" value="thioredoxin"/>
    <property type="match status" value="1"/>
</dbReference>
<dbReference type="SUPFAM" id="SSF52833">
    <property type="entry name" value="Thioredoxin-like"/>
    <property type="match status" value="1"/>
</dbReference>
<evidence type="ECO:0000256" key="5">
    <source>
        <dbReference type="ARBA" id="ARBA00023284"/>
    </source>
</evidence>
<reference evidence="9" key="1">
    <citation type="journal article" date="2019" name="Int. J. Syst. Evol. Microbiol.">
        <title>The Global Catalogue of Microorganisms (GCM) 10K type strain sequencing project: providing services to taxonomists for standard genome sequencing and annotation.</title>
        <authorList>
            <consortium name="The Broad Institute Genomics Platform"/>
            <consortium name="The Broad Institute Genome Sequencing Center for Infectious Disease"/>
            <person name="Wu L."/>
            <person name="Ma J."/>
        </authorList>
    </citation>
    <scope>NUCLEOTIDE SEQUENCE [LARGE SCALE GENOMIC DNA]</scope>
    <source>
        <strain evidence="9">JCM 18715</strain>
    </source>
</reference>
<evidence type="ECO:0000313" key="9">
    <source>
        <dbReference type="Proteomes" id="UP001500547"/>
    </source>
</evidence>